<dbReference type="SUPFAM" id="SSF47781">
    <property type="entry name" value="RuvA domain 2-like"/>
    <property type="match status" value="1"/>
</dbReference>
<comment type="caution">
    <text evidence="3">The sequence shown here is derived from an EMBL/GenBank/DDBJ whole genome shotgun (WGS) entry which is preliminary data.</text>
</comment>
<organism evidence="3 4">
    <name type="scientific">Raoultibacter massiliensis</name>
    <dbReference type="NCBI Taxonomy" id="1852371"/>
    <lineage>
        <taxon>Bacteria</taxon>
        <taxon>Bacillati</taxon>
        <taxon>Actinomycetota</taxon>
        <taxon>Coriobacteriia</taxon>
        <taxon>Eggerthellales</taxon>
        <taxon>Eggerthellaceae</taxon>
        <taxon>Raoultibacter</taxon>
    </lineage>
</organism>
<dbReference type="InterPro" id="IPR019554">
    <property type="entry name" value="Soluble_ligand-bd"/>
</dbReference>
<keyword evidence="1" id="KW-1133">Transmembrane helix</keyword>
<gene>
    <name evidence="3" type="ORF">AAA083_06410</name>
</gene>
<dbReference type="PANTHER" id="PTHR21180:SF32">
    <property type="entry name" value="ENDONUCLEASE_EXONUCLEASE_PHOSPHATASE FAMILY DOMAIN-CONTAINING PROTEIN 1"/>
    <property type="match status" value="1"/>
</dbReference>
<name>A0ABV1JBZ7_9ACTN</name>
<dbReference type="Pfam" id="PF12836">
    <property type="entry name" value="HHH_3"/>
    <property type="match status" value="1"/>
</dbReference>
<dbReference type="NCBIfam" id="TIGR00426">
    <property type="entry name" value="competence protein ComEA helix-hairpin-helix repeat region"/>
    <property type="match status" value="1"/>
</dbReference>
<protein>
    <submittedName>
        <fullName evidence="3">ComEA family DNA-binding protein</fullName>
    </submittedName>
</protein>
<dbReference type="Gene3D" id="3.10.560.10">
    <property type="entry name" value="Outer membrane lipoprotein wza domain like"/>
    <property type="match status" value="1"/>
</dbReference>
<dbReference type="InterPro" id="IPR004509">
    <property type="entry name" value="Competence_ComEA_HhH"/>
</dbReference>
<dbReference type="SMART" id="SM00278">
    <property type="entry name" value="HhH1"/>
    <property type="match status" value="2"/>
</dbReference>
<keyword evidence="1" id="KW-0812">Transmembrane</keyword>
<evidence type="ECO:0000259" key="2">
    <source>
        <dbReference type="SMART" id="SM00278"/>
    </source>
</evidence>
<sequence>MPFTQSAESLRSKLHLTDAKTSSIVGVCLAAAIAVVLMVQSAIGLASSESTEVIRAKDAASATGGDAGADAGADGAEGDVLHIYVHVAGAVTIPGLYELADGSRVQDAIDAAGGYADDAATAVLNLARVVSDGEQIVVPSIEADAADGFGREPGEDAAGGAPSAASAADGSVIGGKVNINVADASALDTLPGIGEATAENIIADREANGPFSSKEDLQRVSGIGAKKYARLEALICIG</sequence>
<dbReference type="GO" id="GO:0003677">
    <property type="term" value="F:DNA binding"/>
    <property type="evidence" value="ECO:0007669"/>
    <property type="project" value="UniProtKB-KW"/>
</dbReference>
<keyword evidence="1" id="KW-0472">Membrane</keyword>
<dbReference type="Gene3D" id="1.10.150.280">
    <property type="entry name" value="AF1531-like domain"/>
    <property type="match status" value="1"/>
</dbReference>
<feature type="domain" description="Helix-hairpin-helix DNA-binding motif class 1" evidence="2">
    <location>
        <begin position="185"/>
        <end position="204"/>
    </location>
</feature>
<evidence type="ECO:0000313" key="4">
    <source>
        <dbReference type="Proteomes" id="UP001487305"/>
    </source>
</evidence>
<dbReference type="RefSeq" id="WP_349227309.1">
    <property type="nucleotide sequence ID" value="NZ_JBBNOP010000004.1"/>
</dbReference>
<reference evidence="3 4" key="1">
    <citation type="submission" date="2024-04" db="EMBL/GenBank/DDBJ databases">
        <title>Human intestinal bacterial collection.</title>
        <authorList>
            <person name="Pauvert C."/>
            <person name="Hitch T.C.A."/>
            <person name="Clavel T."/>
        </authorList>
    </citation>
    <scope>NUCLEOTIDE SEQUENCE [LARGE SCALE GENOMIC DNA]</scope>
    <source>
        <strain evidence="3 4">CLA-KB-H42</strain>
    </source>
</reference>
<dbReference type="Pfam" id="PF10531">
    <property type="entry name" value="SLBB"/>
    <property type="match status" value="1"/>
</dbReference>
<feature type="transmembrane region" description="Helical" evidence="1">
    <location>
        <begin position="21"/>
        <end position="43"/>
    </location>
</feature>
<dbReference type="InterPro" id="IPR010994">
    <property type="entry name" value="RuvA_2-like"/>
</dbReference>
<keyword evidence="4" id="KW-1185">Reference proteome</keyword>
<feature type="domain" description="Helix-hairpin-helix DNA-binding motif class 1" evidence="2">
    <location>
        <begin position="215"/>
        <end position="234"/>
    </location>
</feature>
<accession>A0ABV1JBZ7</accession>
<proteinExistence type="predicted"/>
<dbReference type="EMBL" id="JBBNOP010000004">
    <property type="protein sequence ID" value="MEQ3362603.1"/>
    <property type="molecule type" value="Genomic_DNA"/>
</dbReference>
<dbReference type="PANTHER" id="PTHR21180">
    <property type="entry name" value="ENDONUCLEASE/EXONUCLEASE/PHOSPHATASE FAMILY DOMAIN-CONTAINING PROTEIN 1"/>
    <property type="match status" value="1"/>
</dbReference>
<dbReference type="Proteomes" id="UP001487305">
    <property type="component" value="Unassembled WGS sequence"/>
</dbReference>
<dbReference type="InterPro" id="IPR003583">
    <property type="entry name" value="Hlx-hairpin-Hlx_DNA-bd_motif"/>
</dbReference>
<keyword evidence="3" id="KW-0238">DNA-binding</keyword>
<evidence type="ECO:0000313" key="3">
    <source>
        <dbReference type="EMBL" id="MEQ3362603.1"/>
    </source>
</evidence>
<dbReference type="InterPro" id="IPR051675">
    <property type="entry name" value="Endo/Exo/Phosphatase_dom_1"/>
</dbReference>
<evidence type="ECO:0000256" key="1">
    <source>
        <dbReference type="SAM" id="Phobius"/>
    </source>
</evidence>